<gene>
    <name evidence="4" type="ORF">PGTG_12479</name>
</gene>
<sequence length="478" mass="53584">MNRIHICFFFFLILLVLTTGNSYSSETEIKDQAGGRRLTTTTATTRMEEQTQEPSLDQQQQKTLQEQEQLEPADELNHSSSSSSSSQNERGRLDGHSSSSKQTLINFSSASADPLGHLQSSSRPLPSAKPKKKTLFFAASLQKFFRSLFVLFTTRNPIWNLSFILVKSIFSYSFRIFYASVAALFGFLTHLMVWFWDEILFPMTYPIRLVFWMLITQPLNLSKTILKKLKPVILFLLSAIGLGVMIGMVGSSTHLRIGNWLFPLHHSHTADKKHNPKENKKTRKSGMLRSSDRGLAKRPETDDLASHTPSPHPHRRPEEIPQQEKRDKKNQAGSNKSRPPPEADDLTMPEEEEEGDWMSSKRETELSSALEPNQTRYTSAVHQKLFSQPSSSARHRHLPHHPSSSDGEDDDDPAVSSSLSPASSAALTSPPKRPHHSWSSTAPADSISILKSSPPPQNSSSSTSITPSRKKKVTFKTD</sequence>
<dbReference type="EMBL" id="DS178300">
    <property type="protein sequence ID" value="EFP86523.1"/>
    <property type="molecule type" value="Genomic_DNA"/>
</dbReference>
<feature type="compositionally biased region" description="Low complexity" evidence="1">
    <location>
        <begin position="52"/>
        <end position="67"/>
    </location>
</feature>
<evidence type="ECO:0000256" key="1">
    <source>
        <dbReference type="SAM" id="MobiDB-lite"/>
    </source>
</evidence>
<feature type="compositionally biased region" description="Polar residues" evidence="1">
    <location>
        <begin position="366"/>
        <end position="388"/>
    </location>
</feature>
<keyword evidence="2" id="KW-1133">Transmembrane helix</keyword>
<evidence type="ECO:0000313" key="4">
    <source>
        <dbReference type="EMBL" id="EFP86523.1"/>
    </source>
</evidence>
<feature type="compositionally biased region" description="Low complexity" evidence="1">
    <location>
        <begin position="414"/>
        <end position="430"/>
    </location>
</feature>
<dbReference type="OrthoDB" id="2507736at2759"/>
<feature type="compositionally biased region" description="Basic and acidic residues" evidence="1">
    <location>
        <begin position="268"/>
        <end position="279"/>
    </location>
</feature>
<organism evidence="4 5">
    <name type="scientific">Puccinia graminis f. sp. tritici (strain CRL 75-36-700-3 / race SCCL)</name>
    <name type="common">Black stem rust fungus</name>
    <dbReference type="NCBI Taxonomy" id="418459"/>
    <lineage>
        <taxon>Eukaryota</taxon>
        <taxon>Fungi</taxon>
        <taxon>Dikarya</taxon>
        <taxon>Basidiomycota</taxon>
        <taxon>Pucciniomycotina</taxon>
        <taxon>Pucciniomycetes</taxon>
        <taxon>Pucciniales</taxon>
        <taxon>Pucciniaceae</taxon>
        <taxon>Puccinia</taxon>
    </lineage>
</organism>
<evidence type="ECO:0000256" key="2">
    <source>
        <dbReference type="SAM" id="Phobius"/>
    </source>
</evidence>
<proteinExistence type="predicted"/>
<reference evidence="5" key="2">
    <citation type="journal article" date="2011" name="Proc. Natl. Acad. Sci. U.S.A.">
        <title>Obligate biotrophy features unraveled by the genomic analysis of rust fungi.</title>
        <authorList>
            <person name="Duplessis S."/>
            <person name="Cuomo C.A."/>
            <person name="Lin Y.-C."/>
            <person name="Aerts A."/>
            <person name="Tisserant E."/>
            <person name="Veneault-Fourrey C."/>
            <person name="Joly D.L."/>
            <person name="Hacquard S."/>
            <person name="Amselem J."/>
            <person name="Cantarel B.L."/>
            <person name="Chiu R."/>
            <person name="Coutinho P.M."/>
            <person name="Feau N."/>
            <person name="Field M."/>
            <person name="Frey P."/>
            <person name="Gelhaye E."/>
            <person name="Goldberg J."/>
            <person name="Grabherr M.G."/>
            <person name="Kodira C.D."/>
            <person name="Kohler A."/>
            <person name="Kuees U."/>
            <person name="Lindquist E.A."/>
            <person name="Lucas S.M."/>
            <person name="Mago R."/>
            <person name="Mauceli E."/>
            <person name="Morin E."/>
            <person name="Murat C."/>
            <person name="Pangilinan J.L."/>
            <person name="Park R."/>
            <person name="Pearson M."/>
            <person name="Quesneville H."/>
            <person name="Rouhier N."/>
            <person name="Sakthikumar S."/>
            <person name="Salamov A.A."/>
            <person name="Schmutz J."/>
            <person name="Selles B."/>
            <person name="Shapiro H."/>
            <person name="Tanguay P."/>
            <person name="Tuskan G.A."/>
            <person name="Henrissat B."/>
            <person name="Van de Peer Y."/>
            <person name="Rouze P."/>
            <person name="Ellis J.G."/>
            <person name="Dodds P.N."/>
            <person name="Schein J.E."/>
            <person name="Zhong S."/>
            <person name="Hamelin R.C."/>
            <person name="Grigoriev I.V."/>
            <person name="Szabo L.J."/>
            <person name="Martin F."/>
        </authorList>
    </citation>
    <scope>NUCLEOTIDE SEQUENCE [LARGE SCALE GENOMIC DNA]</scope>
    <source>
        <strain evidence="5">CRL 75-36-700-3 / race SCCL</strain>
    </source>
</reference>
<dbReference type="VEuPathDB" id="FungiDB:PGTG_12479"/>
<name>E3KQE8_PUCGT</name>
<dbReference type="AlphaFoldDB" id="E3KQE8"/>
<feature type="transmembrane region" description="Helical" evidence="2">
    <location>
        <begin position="232"/>
        <end position="250"/>
    </location>
</feature>
<dbReference type="GeneID" id="10540539"/>
<feature type="compositionally biased region" description="Low complexity" evidence="1">
    <location>
        <begin position="458"/>
        <end position="467"/>
    </location>
</feature>
<reference key="1">
    <citation type="submission" date="2007-01" db="EMBL/GenBank/DDBJ databases">
        <title>The Genome Sequence of Puccinia graminis f. sp. tritici Strain CRL 75-36-700-3.</title>
        <authorList>
            <consortium name="The Broad Institute Genome Sequencing Platform"/>
            <person name="Birren B."/>
            <person name="Lander E."/>
            <person name="Galagan J."/>
            <person name="Nusbaum C."/>
            <person name="Devon K."/>
            <person name="Cuomo C."/>
            <person name="Jaffe D."/>
            <person name="Butler J."/>
            <person name="Alvarez P."/>
            <person name="Gnerre S."/>
            <person name="Grabherr M."/>
            <person name="Mauceli E."/>
            <person name="Brockman W."/>
            <person name="Young S."/>
            <person name="LaButti K."/>
            <person name="Sykes S."/>
            <person name="DeCaprio D."/>
            <person name="Crawford M."/>
            <person name="Koehrsen M."/>
            <person name="Engels R."/>
            <person name="Montgomery P."/>
            <person name="Pearson M."/>
            <person name="Howarth C."/>
            <person name="Larson L."/>
            <person name="White J."/>
            <person name="Zeng Q."/>
            <person name="Kodira C."/>
            <person name="Yandava C."/>
            <person name="Alvarado L."/>
            <person name="O'Leary S."/>
            <person name="Szabo L."/>
            <person name="Dean R."/>
            <person name="Schein J."/>
        </authorList>
    </citation>
    <scope>NUCLEOTIDE SEQUENCE</scope>
    <source>
        <strain>CRL 75-36-700-3</strain>
    </source>
</reference>
<keyword evidence="3" id="KW-0732">Signal</keyword>
<keyword evidence="2" id="KW-0472">Membrane</keyword>
<protein>
    <submittedName>
        <fullName evidence="4">Uncharacterized protein</fullName>
    </submittedName>
</protein>
<feature type="region of interest" description="Disordered" evidence="1">
    <location>
        <begin position="268"/>
        <end position="478"/>
    </location>
</feature>
<feature type="compositionally biased region" description="Basic and acidic residues" evidence="1">
    <location>
        <begin position="316"/>
        <end position="330"/>
    </location>
</feature>
<keyword evidence="5" id="KW-1185">Reference proteome</keyword>
<dbReference type="InParanoid" id="E3KQE8"/>
<evidence type="ECO:0000313" key="5">
    <source>
        <dbReference type="Proteomes" id="UP000008783"/>
    </source>
</evidence>
<feature type="compositionally biased region" description="Basic and acidic residues" evidence="1">
    <location>
        <begin position="290"/>
        <end position="305"/>
    </location>
</feature>
<dbReference type="KEGG" id="pgr:PGTG_12479"/>
<feature type="signal peptide" evidence="3">
    <location>
        <begin position="1"/>
        <end position="20"/>
    </location>
</feature>
<dbReference type="HOGENOM" id="CLU_571253_0_0_1"/>
<feature type="compositionally biased region" description="Basic residues" evidence="1">
    <location>
        <begin position="468"/>
        <end position="478"/>
    </location>
</feature>
<accession>E3KQE8</accession>
<feature type="region of interest" description="Disordered" evidence="1">
    <location>
        <begin position="45"/>
        <end position="100"/>
    </location>
</feature>
<feature type="transmembrane region" description="Helical" evidence="2">
    <location>
        <begin position="202"/>
        <end position="220"/>
    </location>
</feature>
<feature type="transmembrane region" description="Helical" evidence="2">
    <location>
        <begin position="175"/>
        <end position="196"/>
    </location>
</feature>
<dbReference type="RefSeq" id="XP_003330942.1">
    <property type="nucleotide sequence ID" value="XM_003330894.2"/>
</dbReference>
<evidence type="ECO:0000256" key="3">
    <source>
        <dbReference type="SAM" id="SignalP"/>
    </source>
</evidence>
<keyword evidence="2" id="KW-0812">Transmembrane</keyword>
<feature type="chain" id="PRO_5003172137" evidence="3">
    <location>
        <begin position="21"/>
        <end position="478"/>
    </location>
</feature>
<dbReference type="Proteomes" id="UP000008783">
    <property type="component" value="Unassembled WGS sequence"/>
</dbReference>
<feature type="compositionally biased region" description="Acidic residues" evidence="1">
    <location>
        <begin position="342"/>
        <end position="356"/>
    </location>
</feature>